<accession>A0A5B7IQX4</accession>
<keyword evidence="3" id="KW-1185">Reference proteome</keyword>
<proteinExistence type="predicted"/>
<evidence type="ECO:0000256" key="1">
    <source>
        <dbReference type="SAM" id="MobiDB-lite"/>
    </source>
</evidence>
<feature type="region of interest" description="Disordered" evidence="1">
    <location>
        <begin position="54"/>
        <end position="77"/>
    </location>
</feature>
<sequence>MKALAKPLSAANGSDRKLDLLPALWLLPLPESIHAVIPDAEGMDEADPQQMANRLSDAQAAAGHHINTAPYASSTAPLPEEDDIAVINHASACSHQPLV</sequence>
<gene>
    <name evidence="2" type="ORF">E2C01_078701</name>
</gene>
<comment type="caution">
    <text evidence="2">The sequence shown here is derived from an EMBL/GenBank/DDBJ whole genome shotgun (WGS) entry which is preliminary data.</text>
</comment>
<organism evidence="2 3">
    <name type="scientific">Portunus trituberculatus</name>
    <name type="common">Swimming crab</name>
    <name type="synonym">Neptunus trituberculatus</name>
    <dbReference type="NCBI Taxonomy" id="210409"/>
    <lineage>
        <taxon>Eukaryota</taxon>
        <taxon>Metazoa</taxon>
        <taxon>Ecdysozoa</taxon>
        <taxon>Arthropoda</taxon>
        <taxon>Crustacea</taxon>
        <taxon>Multicrustacea</taxon>
        <taxon>Malacostraca</taxon>
        <taxon>Eumalacostraca</taxon>
        <taxon>Eucarida</taxon>
        <taxon>Decapoda</taxon>
        <taxon>Pleocyemata</taxon>
        <taxon>Brachyura</taxon>
        <taxon>Eubrachyura</taxon>
        <taxon>Portunoidea</taxon>
        <taxon>Portunidae</taxon>
        <taxon>Portuninae</taxon>
        <taxon>Portunus</taxon>
    </lineage>
</organism>
<evidence type="ECO:0000313" key="2">
    <source>
        <dbReference type="EMBL" id="MPC83977.1"/>
    </source>
</evidence>
<dbReference type="EMBL" id="VSRR010064075">
    <property type="protein sequence ID" value="MPC83977.1"/>
    <property type="molecule type" value="Genomic_DNA"/>
</dbReference>
<evidence type="ECO:0000313" key="3">
    <source>
        <dbReference type="Proteomes" id="UP000324222"/>
    </source>
</evidence>
<name>A0A5B7IQX4_PORTR</name>
<dbReference type="AlphaFoldDB" id="A0A5B7IQX4"/>
<reference evidence="2 3" key="1">
    <citation type="submission" date="2019-05" db="EMBL/GenBank/DDBJ databases">
        <title>Another draft genome of Portunus trituberculatus and its Hox gene families provides insights of decapod evolution.</title>
        <authorList>
            <person name="Jeong J.-H."/>
            <person name="Song I."/>
            <person name="Kim S."/>
            <person name="Choi T."/>
            <person name="Kim D."/>
            <person name="Ryu S."/>
            <person name="Kim W."/>
        </authorList>
    </citation>
    <scope>NUCLEOTIDE SEQUENCE [LARGE SCALE GENOMIC DNA]</scope>
    <source>
        <tissue evidence="2">Muscle</tissue>
    </source>
</reference>
<protein>
    <submittedName>
        <fullName evidence="2">Uncharacterized protein</fullName>
    </submittedName>
</protein>
<dbReference type="Proteomes" id="UP000324222">
    <property type="component" value="Unassembled WGS sequence"/>
</dbReference>